<gene>
    <name evidence="1" type="ORF">O181_021463</name>
</gene>
<name>A0A9Q3GVG2_9BASI</name>
<proteinExistence type="predicted"/>
<comment type="caution">
    <text evidence="1">The sequence shown here is derived from an EMBL/GenBank/DDBJ whole genome shotgun (WGS) entry which is preliminary data.</text>
</comment>
<organism evidence="1 2">
    <name type="scientific">Austropuccinia psidii MF-1</name>
    <dbReference type="NCBI Taxonomy" id="1389203"/>
    <lineage>
        <taxon>Eukaryota</taxon>
        <taxon>Fungi</taxon>
        <taxon>Dikarya</taxon>
        <taxon>Basidiomycota</taxon>
        <taxon>Pucciniomycotina</taxon>
        <taxon>Pucciniomycetes</taxon>
        <taxon>Pucciniales</taxon>
        <taxon>Sphaerophragmiaceae</taxon>
        <taxon>Austropuccinia</taxon>
    </lineage>
</organism>
<accession>A0A9Q3GVG2</accession>
<evidence type="ECO:0000313" key="2">
    <source>
        <dbReference type="Proteomes" id="UP000765509"/>
    </source>
</evidence>
<evidence type="ECO:0008006" key="3">
    <source>
        <dbReference type="Google" id="ProtNLM"/>
    </source>
</evidence>
<dbReference type="AlphaFoldDB" id="A0A9Q3GVG2"/>
<evidence type="ECO:0000313" key="1">
    <source>
        <dbReference type="EMBL" id="MBW0481748.1"/>
    </source>
</evidence>
<dbReference type="Proteomes" id="UP000765509">
    <property type="component" value="Unassembled WGS sequence"/>
</dbReference>
<keyword evidence="2" id="KW-1185">Reference proteome</keyword>
<sequence>MKNELSTYSHSLEPSIGQAPLKKVPKLKEWPHFSGEGECDHMEFIRGIDIIKEDFELPERLLIEISNIFLTKSAHRWYIKLRQAREHQLWTWWKSQIIKKWASDSWRFKVETAFEPAKFNADKDRALPMFCQKKDRLTVLYHPQKNSETMWR</sequence>
<protein>
    <recommendedName>
        <fullName evidence="3">Retrotransposon gag domain-containing protein</fullName>
    </recommendedName>
</protein>
<dbReference type="EMBL" id="AVOT02006502">
    <property type="protein sequence ID" value="MBW0481748.1"/>
    <property type="molecule type" value="Genomic_DNA"/>
</dbReference>
<reference evidence="1" key="1">
    <citation type="submission" date="2021-03" db="EMBL/GenBank/DDBJ databases">
        <title>Draft genome sequence of rust myrtle Austropuccinia psidii MF-1, a brazilian biotype.</title>
        <authorList>
            <person name="Quecine M.C."/>
            <person name="Pachon D.M.R."/>
            <person name="Bonatelli M.L."/>
            <person name="Correr F.H."/>
            <person name="Franceschini L.M."/>
            <person name="Leite T.F."/>
            <person name="Margarido G.R.A."/>
            <person name="Almeida C.A."/>
            <person name="Ferrarezi J.A."/>
            <person name="Labate C.A."/>
        </authorList>
    </citation>
    <scope>NUCLEOTIDE SEQUENCE</scope>
    <source>
        <strain evidence="1">MF-1</strain>
    </source>
</reference>